<proteinExistence type="predicted"/>
<organism evidence="3 4">
    <name type="scientific">Chitinophaga niabensis</name>
    <dbReference type="NCBI Taxonomy" id="536979"/>
    <lineage>
        <taxon>Bacteria</taxon>
        <taxon>Pseudomonadati</taxon>
        <taxon>Bacteroidota</taxon>
        <taxon>Chitinophagia</taxon>
        <taxon>Chitinophagales</taxon>
        <taxon>Chitinophagaceae</taxon>
        <taxon>Chitinophaga</taxon>
    </lineage>
</organism>
<evidence type="ECO:0000256" key="1">
    <source>
        <dbReference type="SAM" id="SignalP"/>
    </source>
</evidence>
<protein>
    <submittedName>
        <fullName evidence="3">Heat shock protein HslJ</fullName>
    </submittedName>
</protein>
<gene>
    <name evidence="3" type="ORF">SAMN04488055_1612</name>
</gene>
<dbReference type="Gene3D" id="2.40.128.270">
    <property type="match status" value="1"/>
</dbReference>
<dbReference type="RefSeq" id="WP_074238744.1">
    <property type="nucleotide sequence ID" value="NZ_FSRA01000001.1"/>
</dbReference>
<keyword evidence="3" id="KW-0346">Stress response</keyword>
<dbReference type="InterPro" id="IPR005184">
    <property type="entry name" value="DUF306_Meta_HslJ"/>
</dbReference>
<dbReference type="PANTHER" id="PTHR35535:SF2">
    <property type="entry name" value="DUF306 DOMAIN-CONTAINING PROTEIN"/>
    <property type="match status" value="1"/>
</dbReference>
<keyword evidence="1" id="KW-0732">Signal</keyword>
<dbReference type="OrthoDB" id="5348860at2"/>
<feature type="domain" description="DUF306" evidence="2">
    <location>
        <begin position="31"/>
        <end position="130"/>
    </location>
</feature>
<evidence type="ECO:0000313" key="4">
    <source>
        <dbReference type="Proteomes" id="UP000185003"/>
    </source>
</evidence>
<dbReference type="Pfam" id="PF03724">
    <property type="entry name" value="META"/>
    <property type="match status" value="1"/>
</dbReference>
<keyword evidence="4" id="KW-1185">Reference proteome</keyword>
<feature type="chain" id="PRO_5012003302" evidence="1">
    <location>
        <begin position="20"/>
        <end position="133"/>
    </location>
</feature>
<dbReference type="AlphaFoldDB" id="A0A1N6EHF0"/>
<dbReference type="Proteomes" id="UP000185003">
    <property type="component" value="Unassembled WGS sequence"/>
</dbReference>
<dbReference type="InterPro" id="IPR053147">
    <property type="entry name" value="Hsp_HslJ-like"/>
</dbReference>
<sequence>MKKILSAAAFILMVGCASSQKSNGSAEKDLYRSWRVTGFDTTGANHAPTITFDQAQNRVSGNGSCNRYSGGFTLTAPDKIAFSPMAATKMACPGLNVEGKYFELLNKANKWSIKDGVLTLSQDGNALLTFVAE</sequence>
<dbReference type="PANTHER" id="PTHR35535">
    <property type="entry name" value="HEAT SHOCK PROTEIN HSLJ"/>
    <property type="match status" value="1"/>
</dbReference>
<dbReference type="STRING" id="536979.SAMN04488055_1612"/>
<reference evidence="3 4" key="1">
    <citation type="submission" date="2016-11" db="EMBL/GenBank/DDBJ databases">
        <authorList>
            <person name="Jaros S."/>
            <person name="Januszkiewicz K."/>
            <person name="Wedrychowicz H."/>
        </authorList>
    </citation>
    <scope>NUCLEOTIDE SEQUENCE [LARGE SCALE GENOMIC DNA]</scope>
    <source>
        <strain evidence="3 4">DSM 24787</strain>
    </source>
</reference>
<feature type="signal peptide" evidence="1">
    <location>
        <begin position="1"/>
        <end position="19"/>
    </location>
</feature>
<accession>A0A1N6EHF0</accession>
<dbReference type="PROSITE" id="PS51257">
    <property type="entry name" value="PROKAR_LIPOPROTEIN"/>
    <property type="match status" value="1"/>
</dbReference>
<evidence type="ECO:0000313" key="3">
    <source>
        <dbReference type="EMBL" id="SIN82436.1"/>
    </source>
</evidence>
<name>A0A1N6EHF0_9BACT</name>
<dbReference type="InterPro" id="IPR038670">
    <property type="entry name" value="HslJ-like_sf"/>
</dbReference>
<evidence type="ECO:0000259" key="2">
    <source>
        <dbReference type="Pfam" id="PF03724"/>
    </source>
</evidence>
<dbReference type="EMBL" id="FSRA01000001">
    <property type="protein sequence ID" value="SIN82436.1"/>
    <property type="molecule type" value="Genomic_DNA"/>
</dbReference>